<dbReference type="VEuPathDB" id="FungiDB:ASPVEDRAFT_323410"/>
<reference evidence="3" key="1">
    <citation type="journal article" date="2017" name="Genome Biol.">
        <title>Comparative genomics reveals high biological diversity and specific adaptations in the industrially and medically important fungal genus Aspergillus.</title>
        <authorList>
            <person name="de Vries R.P."/>
            <person name="Riley R."/>
            <person name="Wiebenga A."/>
            <person name="Aguilar-Osorio G."/>
            <person name="Amillis S."/>
            <person name="Uchima C.A."/>
            <person name="Anderluh G."/>
            <person name="Asadollahi M."/>
            <person name="Askin M."/>
            <person name="Barry K."/>
            <person name="Battaglia E."/>
            <person name="Bayram O."/>
            <person name="Benocci T."/>
            <person name="Braus-Stromeyer S.A."/>
            <person name="Caldana C."/>
            <person name="Canovas D."/>
            <person name="Cerqueira G.C."/>
            <person name="Chen F."/>
            <person name="Chen W."/>
            <person name="Choi C."/>
            <person name="Clum A."/>
            <person name="Dos Santos R.A."/>
            <person name="Damasio A.R."/>
            <person name="Diallinas G."/>
            <person name="Emri T."/>
            <person name="Fekete E."/>
            <person name="Flipphi M."/>
            <person name="Freyberg S."/>
            <person name="Gallo A."/>
            <person name="Gournas C."/>
            <person name="Habgood R."/>
            <person name="Hainaut M."/>
            <person name="Harispe M.L."/>
            <person name="Henrissat B."/>
            <person name="Hilden K.S."/>
            <person name="Hope R."/>
            <person name="Hossain A."/>
            <person name="Karabika E."/>
            <person name="Karaffa L."/>
            <person name="Karanyi Z."/>
            <person name="Krasevec N."/>
            <person name="Kuo A."/>
            <person name="Kusch H."/>
            <person name="LaButti K."/>
            <person name="Lagendijk E.L."/>
            <person name="Lapidus A."/>
            <person name="Levasseur A."/>
            <person name="Lindquist E."/>
            <person name="Lipzen A."/>
            <person name="Logrieco A.F."/>
            <person name="MacCabe A."/>
            <person name="Maekelae M.R."/>
            <person name="Malavazi I."/>
            <person name="Melin P."/>
            <person name="Meyer V."/>
            <person name="Mielnichuk N."/>
            <person name="Miskei M."/>
            <person name="Molnar A.P."/>
            <person name="Mule G."/>
            <person name="Ngan C.Y."/>
            <person name="Orejas M."/>
            <person name="Orosz E."/>
            <person name="Ouedraogo J.P."/>
            <person name="Overkamp K.M."/>
            <person name="Park H.-S."/>
            <person name="Perrone G."/>
            <person name="Piumi F."/>
            <person name="Punt P.J."/>
            <person name="Ram A.F."/>
            <person name="Ramon A."/>
            <person name="Rauscher S."/>
            <person name="Record E."/>
            <person name="Riano-Pachon D.M."/>
            <person name="Robert V."/>
            <person name="Roehrig J."/>
            <person name="Ruller R."/>
            <person name="Salamov A."/>
            <person name="Salih N.S."/>
            <person name="Samson R.A."/>
            <person name="Sandor E."/>
            <person name="Sanguinetti M."/>
            <person name="Schuetze T."/>
            <person name="Sepcic K."/>
            <person name="Shelest E."/>
            <person name="Sherlock G."/>
            <person name="Sophianopoulou V."/>
            <person name="Squina F.M."/>
            <person name="Sun H."/>
            <person name="Susca A."/>
            <person name="Todd R.B."/>
            <person name="Tsang A."/>
            <person name="Unkles S.E."/>
            <person name="van de Wiele N."/>
            <person name="van Rossen-Uffink D."/>
            <person name="Oliveira J.V."/>
            <person name="Vesth T.C."/>
            <person name="Visser J."/>
            <person name="Yu J.-H."/>
            <person name="Zhou M."/>
            <person name="Andersen M.R."/>
            <person name="Archer D.B."/>
            <person name="Baker S.E."/>
            <person name="Benoit I."/>
            <person name="Brakhage A.A."/>
            <person name="Braus G.H."/>
            <person name="Fischer R."/>
            <person name="Frisvad J.C."/>
            <person name="Goldman G.H."/>
            <person name="Houbraken J."/>
            <person name="Oakley B."/>
            <person name="Pocsi I."/>
            <person name="Scazzocchio C."/>
            <person name="Seiboth B."/>
            <person name="vanKuyk P.A."/>
            <person name="Wortman J."/>
            <person name="Dyer P.S."/>
            <person name="Grigoriev I.V."/>
        </authorList>
    </citation>
    <scope>NUCLEOTIDE SEQUENCE [LARGE SCALE GENOMIC DNA]</scope>
    <source>
        <strain evidence="3">CBS 583.65</strain>
    </source>
</reference>
<name>A0A1L9PY95_ASPVE</name>
<gene>
    <name evidence="2" type="ORF">ASPVEDRAFT_323410</name>
</gene>
<dbReference type="AlphaFoldDB" id="A0A1L9PY95"/>
<evidence type="ECO:0000313" key="3">
    <source>
        <dbReference type="Proteomes" id="UP000184073"/>
    </source>
</evidence>
<dbReference type="EMBL" id="KV878134">
    <property type="protein sequence ID" value="OJJ06406.1"/>
    <property type="molecule type" value="Genomic_DNA"/>
</dbReference>
<organism evidence="2 3">
    <name type="scientific">Aspergillus versicolor CBS 583.65</name>
    <dbReference type="NCBI Taxonomy" id="1036611"/>
    <lineage>
        <taxon>Eukaryota</taxon>
        <taxon>Fungi</taxon>
        <taxon>Dikarya</taxon>
        <taxon>Ascomycota</taxon>
        <taxon>Pezizomycotina</taxon>
        <taxon>Eurotiomycetes</taxon>
        <taxon>Eurotiomycetidae</taxon>
        <taxon>Eurotiales</taxon>
        <taxon>Aspergillaceae</taxon>
        <taxon>Aspergillus</taxon>
        <taxon>Aspergillus subgen. Nidulantes</taxon>
    </lineage>
</organism>
<dbReference type="Proteomes" id="UP000184073">
    <property type="component" value="Unassembled WGS sequence"/>
</dbReference>
<feature type="region of interest" description="Disordered" evidence="1">
    <location>
        <begin position="1"/>
        <end position="27"/>
    </location>
</feature>
<sequence>MIWKHGRGGEEGHPRNVNNQTGSDCSSPWSGIKTGLDHFLTPMNWFLRLRTNITGATGGGRLSKMMGLFIEVLQYRLLNNNWDSVLGFPTNLIDFSFHLARGLESKWVMAWADGFDWLVNSVPCHAWPREVPHPFNFVRQGFQPTSGYNWRPLSFKNSVA</sequence>
<dbReference type="GeneID" id="63726106"/>
<feature type="compositionally biased region" description="Polar residues" evidence="1">
    <location>
        <begin position="16"/>
        <end position="27"/>
    </location>
</feature>
<dbReference type="RefSeq" id="XP_040672168.1">
    <property type="nucleotide sequence ID" value="XM_040810595.1"/>
</dbReference>
<evidence type="ECO:0000256" key="1">
    <source>
        <dbReference type="SAM" id="MobiDB-lite"/>
    </source>
</evidence>
<proteinExistence type="predicted"/>
<keyword evidence="3" id="KW-1185">Reference proteome</keyword>
<accession>A0A1L9PY95</accession>
<protein>
    <submittedName>
        <fullName evidence="2">Uncharacterized protein</fullName>
    </submittedName>
</protein>
<evidence type="ECO:0000313" key="2">
    <source>
        <dbReference type="EMBL" id="OJJ06406.1"/>
    </source>
</evidence>